<dbReference type="InterPro" id="IPR049629">
    <property type="entry name" value="DPY30_SDC1_DD"/>
</dbReference>
<dbReference type="InterPro" id="IPR007858">
    <property type="entry name" value="Dpy-30_motif"/>
</dbReference>
<dbReference type="STRING" id="2018661.A0A2A2KIW9"/>
<dbReference type="PANTHER" id="PTHR23356:SF16">
    <property type="entry name" value="DPY30 DOMAIN CONTAINING 2"/>
    <property type="match status" value="1"/>
</dbReference>
<dbReference type="Proteomes" id="UP000218231">
    <property type="component" value="Unassembled WGS sequence"/>
</dbReference>
<keyword evidence="5" id="KW-0804">Transcription</keyword>
<evidence type="ECO:0000313" key="10">
    <source>
        <dbReference type="Proteomes" id="UP000218231"/>
    </source>
</evidence>
<comment type="similarity">
    <text evidence="2">Belongs to the dpy-30 family.</text>
</comment>
<proteinExistence type="inferred from homology"/>
<protein>
    <recommendedName>
        <fullName evidence="7">Protein dpy-30 homolog</fullName>
    </recommendedName>
</protein>
<keyword evidence="6" id="KW-0539">Nucleus</keyword>
<evidence type="ECO:0000313" key="9">
    <source>
        <dbReference type="EMBL" id="PAV73820.1"/>
    </source>
</evidence>
<sequence length="146" mass="15627">MSEAAADTPTQPVEEKKEETPKEEEKMDTEAAAQAQPDKEADKNSETPATNGEQAAAATTTTTTPAASTPAAPPSEKPAAQAPRSQTNVPTRQYLDQTVVPILLQGLGALAKERPENPIEFLAKFLMKEKHRYEPSNESANAAVNQ</sequence>
<dbReference type="EMBL" id="LIAE01008494">
    <property type="protein sequence ID" value="PAV73820.1"/>
    <property type="molecule type" value="Genomic_DNA"/>
</dbReference>
<evidence type="ECO:0000256" key="7">
    <source>
        <dbReference type="ARBA" id="ARBA00044172"/>
    </source>
</evidence>
<evidence type="ECO:0000256" key="1">
    <source>
        <dbReference type="ARBA" id="ARBA00004123"/>
    </source>
</evidence>
<feature type="compositionally biased region" description="Low complexity" evidence="8">
    <location>
        <begin position="47"/>
        <end position="70"/>
    </location>
</feature>
<dbReference type="AlphaFoldDB" id="A0A2A2KIW9"/>
<name>A0A2A2KIW9_9BILA</name>
<feature type="compositionally biased region" description="Basic and acidic residues" evidence="8">
    <location>
        <begin position="13"/>
        <end position="29"/>
    </location>
</feature>
<keyword evidence="10" id="KW-1185">Reference proteome</keyword>
<feature type="region of interest" description="Disordered" evidence="8">
    <location>
        <begin position="1"/>
        <end position="94"/>
    </location>
</feature>
<comment type="subcellular location">
    <subcellularLocation>
        <location evidence="1">Nucleus</location>
    </subcellularLocation>
</comment>
<gene>
    <name evidence="9" type="ORF">WR25_05126</name>
</gene>
<comment type="caution">
    <text evidence="9">The sequence shown here is derived from an EMBL/GenBank/DDBJ whole genome shotgun (WGS) entry which is preliminary data.</text>
</comment>
<dbReference type="CDD" id="cd22965">
    <property type="entry name" value="DD_DPY30_SDC1"/>
    <property type="match status" value="1"/>
</dbReference>
<keyword evidence="4" id="KW-0805">Transcription regulation</keyword>
<evidence type="ECO:0000256" key="4">
    <source>
        <dbReference type="ARBA" id="ARBA00023015"/>
    </source>
</evidence>
<dbReference type="OrthoDB" id="417678at2759"/>
<accession>A0A2A2KIW9</accession>
<dbReference type="FunFam" id="1.20.890.10:FF:000003">
    <property type="entry name" value="protein dpy-30 homolog"/>
    <property type="match status" value="1"/>
</dbReference>
<dbReference type="GO" id="GO:0006325">
    <property type="term" value="P:chromatin organization"/>
    <property type="evidence" value="ECO:0007669"/>
    <property type="project" value="UniProtKB-KW"/>
</dbReference>
<feature type="compositionally biased region" description="Polar residues" evidence="8">
    <location>
        <begin position="84"/>
        <end position="94"/>
    </location>
</feature>
<evidence type="ECO:0000256" key="2">
    <source>
        <dbReference type="ARBA" id="ARBA00010849"/>
    </source>
</evidence>
<dbReference type="InterPro" id="IPR037856">
    <property type="entry name" value="Sdc1/DPY30"/>
</dbReference>
<dbReference type="GO" id="GO:0048188">
    <property type="term" value="C:Set1C/COMPASS complex"/>
    <property type="evidence" value="ECO:0007669"/>
    <property type="project" value="InterPro"/>
</dbReference>
<evidence type="ECO:0000256" key="8">
    <source>
        <dbReference type="SAM" id="MobiDB-lite"/>
    </source>
</evidence>
<evidence type="ECO:0000256" key="3">
    <source>
        <dbReference type="ARBA" id="ARBA00022853"/>
    </source>
</evidence>
<keyword evidence="3" id="KW-0156">Chromatin regulator</keyword>
<dbReference type="PANTHER" id="PTHR23356">
    <property type="entry name" value="DPY30-RELATED"/>
    <property type="match status" value="1"/>
</dbReference>
<dbReference type="Pfam" id="PF05186">
    <property type="entry name" value="Dpy-30"/>
    <property type="match status" value="1"/>
</dbReference>
<evidence type="ECO:0000256" key="5">
    <source>
        <dbReference type="ARBA" id="ARBA00023163"/>
    </source>
</evidence>
<organism evidence="9 10">
    <name type="scientific">Diploscapter pachys</name>
    <dbReference type="NCBI Taxonomy" id="2018661"/>
    <lineage>
        <taxon>Eukaryota</taxon>
        <taxon>Metazoa</taxon>
        <taxon>Ecdysozoa</taxon>
        <taxon>Nematoda</taxon>
        <taxon>Chromadorea</taxon>
        <taxon>Rhabditida</taxon>
        <taxon>Rhabditina</taxon>
        <taxon>Rhabditomorpha</taxon>
        <taxon>Rhabditoidea</taxon>
        <taxon>Rhabditidae</taxon>
        <taxon>Diploscapter</taxon>
    </lineage>
</organism>
<reference evidence="9 10" key="1">
    <citation type="journal article" date="2017" name="Curr. Biol.">
        <title>Genome architecture and evolution of a unichromosomal asexual nematode.</title>
        <authorList>
            <person name="Fradin H."/>
            <person name="Zegar C."/>
            <person name="Gutwein M."/>
            <person name="Lucas J."/>
            <person name="Kovtun M."/>
            <person name="Corcoran D."/>
            <person name="Baugh L.R."/>
            <person name="Kiontke K."/>
            <person name="Gunsalus K."/>
            <person name="Fitch D.H."/>
            <person name="Piano F."/>
        </authorList>
    </citation>
    <scope>NUCLEOTIDE SEQUENCE [LARGE SCALE GENOMIC DNA]</scope>
    <source>
        <strain evidence="9">PF1309</strain>
    </source>
</reference>
<evidence type="ECO:0000256" key="6">
    <source>
        <dbReference type="ARBA" id="ARBA00023242"/>
    </source>
</evidence>
<dbReference type="Gene3D" id="1.20.890.10">
    <property type="entry name" value="cAMP-dependent protein kinase regulatory subunit, dimerization-anchoring domain"/>
    <property type="match status" value="1"/>
</dbReference>